<reference evidence="2 3" key="1">
    <citation type="journal article" date="2020" name="Mol. Biol. Evol.">
        <title>Distinct Expression and Methylation Patterns for Genes with Different Fates following a Single Whole-Genome Duplication in Flowering Plants.</title>
        <authorList>
            <person name="Shi T."/>
            <person name="Rahmani R.S."/>
            <person name="Gugger P.F."/>
            <person name="Wang M."/>
            <person name="Li H."/>
            <person name="Zhang Y."/>
            <person name="Li Z."/>
            <person name="Wang Q."/>
            <person name="Van de Peer Y."/>
            <person name="Marchal K."/>
            <person name="Chen J."/>
        </authorList>
    </citation>
    <scope>NUCLEOTIDE SEQUENCE [LARGE SCALE GENOMIC DNA]</scope>
    <source>
        <tissue evidence="2">Leaf</tissue>
    </source>
</reference>
<dbReference type="EMBL" id="DUZY01000004">
    <property type="protein sequence ID" value="DAD37745.1"/>
    <property type="molecule type" value="Genomic_DNA"/>
</dbReference>
<name>A0A822Z2S9_NELNU</name>
<comment type="caution">
    <text evidence="2">The sequence shown here is derived from an EMBL/GenBank/DDBJ whole genome shotgun (WGS) entry which is preliminary data.</text>
</comment>
<dbReference type="Proteomes" id="UP000607653">
    <property type="component" value="Unassembled WGS sequence"/>
</dbReference>
<evidence type="ECO:0000256" key="1">
    <source>
        <dbReference type="SAM" id="MobiDB-lite"/>
    </source>
</evidence>
<feature type="compositionally biased region" description="Low complexity" evidence="1">
    <location>
        <begin position="1"/>
        <end position="25"/>
    </location>
</feature>
<sequence>MQALQTSSSPPTATSQVTPATSAPSPSVPLPAPTPIVTATPASTTVPIMLKHLKRFQRRKIFSLRMQQIHGKMSSMQRSMMMYVNIGSPSNFHYYPWSLEPSRLMLPASFFMVNFKKMMPKLEMTRLPVDDGLDGFAQRESENPGMLTRQGRFDA</sequence>
<gene>
    <name evidence="2" type="ORF">HUJ06_008386</name>
</gene>
<organism evidence="2 3">
    <name type="scientific">Nelumbo nucifera</name>
    <name type="common">Sacred lotus</name>
    <dbReference type="NCBI Taxonomy" id="4432"/>
    <lineage>
        <taxon>Eukaryota</taxon>
        <taxon>Viridiplantae</taxon>
        <taxon>Streptophyta</taxon>
        <taxon>Embryophyta</taxon>
        <taxon>Tracheophyta</taxon>
        <taxon>Spermatophyta</taxon>
        <taxon>Magnoliopsida</taxon>
        <taxon>Proteales</taxon>
        <taxon>Nelumbonaceae</taxon>
        <taxon>Nelumbo</taxon>
    </lineage>
</organism>
<proteinExistence type="predicted"/>
<evidence type="ECO:0000313" key="2">
    <source>
        <dbReference type="EMBL" id="DAD37745.1"/>
    </source>
</evidence>
<keyword evidence="3" id="KW-1185">Reference proteome</keyword>
<feature type="region of interest" description="Disordered" evidence="1">
    <location>
        <begin position="1"/>
        <end position="36"/>
    </location>
</feature>
<evidence type="ECO:0000313" key="3">
    <source>
        <dbReference type="Proteomes" id="UP000607653"/>
    </source>
</evidence>
<dbReference type="AlphaFoldDB" id="A0A822Z2S9"/>
<accession>A0A822Z2S9</accession>
<protein>
    <submittedName>
        <fullName evidence="2">Uncharacterized protein</fullName>
    </submittedName>
</protein>